<dbReference type="SUPFAM" id="SSF51161">
    <property type="entry name" value="Trimeric LpxA-like enzymes"/>
    <property type="match status" value="1"/>
</dbReference>
<dbReference type="CDD" id="cd04651">
    <property type="entry name" value="LbH_G1P_AT_C"/>
    <property type="match status" value="1"/>
</dbReference>
<feature type="site" description="Could play a key role in the communication between the regulatory and the substrate sites" evidence="9">
    <location>
        <position position="72"/>
    </location>
</feature>
<dbReference type="PROSITE" id="PS00808">
    <property type="entry name" value="ADP_GLC_PYROPHOSPH_1"/>
    <property type="match status" value="1"/>
</dbReference>
<dbReference type="RefSeq" id="WP_189417047.1">
    <property type="nucleotide sequence ID" value="NZ_BMYZ01000001.1"/>
</dbReference>
<keyword evidence="8 9" id="KW-0119">Carbohydrate metabolism</keyword>
<evidence type="ECO:0000256" key="2">
    <source>
        <dbReference type="ARBA" id="ARBA00022600"/>
    </source>
</evidence>
<keyword evidence="13" id="KW-1185">Reference proteome</keyword>
<keyword evidence="5 9" id="KW-0547">Nucleotide-binding</keyword>
<feature type="binding site" evidence="9">
    <location>
        <begin position="191"/>
        <end position="192"/>
    </location>
    <ligand>
        <name>alpha-D-glucose 1-phosphate</name>
        <dbReference type="ChEBI" id="CHEBI:58601"/>
    </ligand>
</feature>
<comment type="function">
    <text evidence="9">Involved in the biosynthesis of ADP-glucose, a building block required for the elongation reactions to produce glycogen. Catalyzes the reaction between ATP and alpha-D-glucose 1-phosphate (G1P) to produce pyrophosphate and ADP-Glc.</text>
</comment>
<evidence type="ECO:0000256" key="1">
    <source>
        <dbReference type="ARBA" id="ARBA00010443"/>
    </source>
</evidence>
<dbReference type="SUPFAM" id="SSF53448">
    <property type="entry name" value="Nucleotide-diphospho-sugar transferases"/>
    <property type="match status" value="1"/>
</dbReference>
<protein>
    <recommendedName>
        <fullName evidence="9">Glucose-1-phosphate adenylyltransferase</fullName>
        <ecNumber evidence="9">2.7.7.27</ecNumber>
    </recommendedName>
    <alternativeName>
        <fullName evidence="9">ADP-glucose pyrophosphorylase</fullName>
        <shortName evidence="9">ADPGlc PPase</shortName>
    </alternativeName>
    <alternativeName>
        <fullName evidence="9">ADP-glucose synthase</fullName>
    </alternativeName>
</protein>
<dbReference type="Gene3D" id="3.90.550.10">
    <property type="entry name" value="Spore Coat Polysaccharide Biosynthesis Protein SpsA, Chain A"/>
    <property type="match status" value="1"/>
</dbReference>
<evidence type="ECO:0000256" key="4">
    <source>
        <dbReference type="ARBA" id="ARBA00022695"/>
    </source>
</evidence>
<gene>
    <name evidence="9 12" type="primary">glgC</name>
    <name evidence="12" type="ORF">GCM10011613_14060</name>
</gene>
<dbReference type="Proteomes" id="UP000619761">
    <property type="component" value="Unassembled WGS sequence"/>
</dbReference>
<keyword evidence="2 9" id="KW-0321">Glycogen metabolism</keyword>
<dbReference type="InterPro" id="IPR005836">
    <property type="entry name" value="ADP_Glu_pyroP_CS"/>
</dbReference>
<comment type="caution">
    <text evidence="12">The sequence shown here is derived from an EMBL/GenBank/DDBJ whole genome shotgun (WGS) entry which is preliminary data.</text>
</comment>
<dbReference type="PANTHER" id="PTHR43523:SF2">
    <property type="entry name" value="GLUCOSE-1-PHOSPHATE ADENYLYLTRANSFERASE"/>
    <property type="match status" value="1"/>
</dbReference>
<dbReference type="InterPro" id="IPR023049">
    <property type="entry name" value="GlgC_bac"/>
</dbReference>
<feature type="binding site" evidence="9">
    <location>
        <position position="111"/>
    </location>
    <ligand>
        <name>alpha-D-glucose 1-phosphate</name>
        <dbReference type="ChEBI" id="CHEBI:58601"/>
    </ligand>
</feature>
<feature type="site" description="Could play a key role in the communication between the regulatory and the substrate sites" evidence="9">
    <location>
        <position position="110"/>
    </location>
</feature>
<dbReference type="Pfam" id="PF24894">
    <property type="entry name" value="Hexapep_GlmU"/>
    <property type="match status" value="1"/>
</dbReference>
<evidence type="ECO:0000259" key="11">
    <source>
        <dbReference type="Pfam" id="PF24894"/>
    </source>
</evidence>
<dbReference type="NCBIfam" id="NF002023">
    <property type="entry name" value="PRK00844.1"/>
    <property type="match status" value="1"/>
</dbReference>
<accession>A0ABQ3AXY2</accession>
<dbReference type="InterPro" id="IPR056818">
    <property type="entry name" value="GlmU/GlgC-like_hexapep"/>
</dbReference>
<dbReference type="NCBIfam" id="NF001947">
    <property type="entry name" value="PRK00725.1"/>
    <property type="match status" value="1"/>
</dbReference>
<dbReference type="InterPro" id="IPR011831">
    <property type="entry name" value="ADP-Glc_PPase"/>
</dbReference>
<organism evidence="12 13">
    <name type="scientific">Cellvibrio zantedeschiae</name>
    <dbReference type="NCBI Taxonomy" id="1237077"/>
    <lineage>
        <taxon>Bacteria</taxon>
        <taxon>Pseudomonadati</taxon>
        <taxon>Pseudomonadota</taxon>
        <taxon>Gammaproteobacteria</taxon>
        <taxon>Cellvibrionales</taxon>
        <taxon>Cellvibrionaceae</taxon>
        <taxon>Cellvibrio</taxon>
    </lineage>
</organism>
<feature type="domain" description="Glucose-1-phosphate adenylyltransferase/Bifunctional protein GlmU-like C-terminal hexapeptide" evidence="11">
    <location>
        <begin position="307"/>
        <end position="410"/>
    </location>
</feature>
<keyword evidence="3 9" id="KW-0808">Transferase</keyword>
<feature type="binding site" evidence="9">
    <location>
        <position position="176"/>
    </location>
    <ligand>
        <name>alpha-D-glucose 1-phosphate</name>
        <dbReference type="ChEBI" id="CHEBI:58601"/>
    </ligand>
</feature>
<dbReference type="GO" id="GO:0016779">
    <property type="term" value="F:nucleotidyltransferase activity"/>
    <property type="evidence" value="ECO:0007669"/>
    <property type="project" value="UniProtKB-KW"/>
</dbReference>
<evidence type="ECO:0000256" key="5">
    <source>
        <dbReference type="ARBA" id="ARBA00022741"/>
    </source>
</evidence>
<dbReference type="PANTHER" id="PTHR43523">
    <property type="entry name" value="GLUCOSE-1-PHOSPHATE ADENYLYLTRANSFERASE-RELATED"/>
    <property type="match status" value="1"/>
</dbReference>
<dbReference type="PROSITE" id="PS00810">
    <property type="entry name" value="ADP_GLC_PYROPHOSPH_3"/>
    <property type="match status" value="1"/>
</dbReference>
<evidence type="ECO:0000313" key="12">
    <source>
        <dbReference type="EMBL" id="GGY70745.1"/>
    </source>
</evidence>
<dbReference type="EC" id="2.7.7.27" evidence="9"/>
<dbReference type="PROSITE" id="PS00809">
    <property type="entry name" value="ADP_GLC_PYROPHOSPH_2"/>
    <property type="match status" value="1"/>
</dbReference>
<comment type="similarity">
    <text evidence="1 9">Belongs to the bacterial/plant glucose-1-phosphate adenylyltransferase family.</text>
</comment>
<dbReference type="EMBL" id="BMYZ01000001">
    <property type="protein sequence ID" value="GGY70745.1"/>
    <property type="molecule type" value="Genomic_DNA"/>
</dbReference>
<evidence type="ECO:0000256" key="7">
    <source>
        <dbReference type="ARBA" id="ARBA00023056"/>
    </source>
</evidence>
<evidence type="ECO:0000313" key="13">
    <source>
        <dbReference type="Proteomes" id="UP000619761"/>
    </source>
</evidence>
<keyword evidence="6 9" id="KW-0067">ATP-binding</keyword>
<evidence type="ECO:0000256" key="6">
    <source>
        <dbReference type="ARBA" id="ARBA00022840"/>
    </source>
</evidence>
<comment type="subunit">
    <text evidence="9">Homotetramer.</text>
</comment>
<proteinExistence type="inferred from homology"/>
<reference evidence="13" key="1">
    <citation type="journal article" date="2019" name="Int. J. Syst. Evol. Microbiol.">
        <title>The Global Catalogue of Microorganisms (GCM) 10K type strain sequencing project: providing services to taxonomists for standard genome sequencing and annotation.</title>
        <authorList>
            <consortium name="The Broad Institute Genomics Platform"/>
            <consortium name="The Broad Institute Genome Sequencing Center for Infectious Disease"/>
            <person name="Wu L."/>
            <person name="Ma J."/>
        </authorList>
    </citation>
    <scope>NUCLEOTIDE SEQUENCE [LARGE SCALE GENOMIC DNA]</scope>
    <source>
        <strain evidence="13">KCTC 32239</strain>
    </source>
</reference>
<keyword evidence="7 9" id="KW-0320">Glycogen biosynthesis</keyword>
<dbReference type="InterPro" id="IPR011004">
    <property type="entry name" value="Trimer_LpxA-like_sf"/>
</dbReference>
<evidence type="ECO:0000256" key="3">
    <source>
        <dbReference type="ARBA" id="ARBA00022679"/>
    </source>
</evidence>
<comment type="catalytic activity">
    <reaction evidence="9">
        <text>alpha-D-glucose 1-phosphate + ATP + H(+) = ADP-alpha-D-glucose + diphosphate</text>
        <dbReference type="Rhea" id="RHEA:12120"/>
        <dbReference type="ChEBI" id="CHEBI:15378"/>
        <dbReference type="ChEBI" id="CHEBI:30616"/>
        <dbReference type="ChEBI" id="CHEBI:33019"/>
        <dbReference type="ChEBI" id="CHEBI:57498"/>
        <dbReference type="ChEBI" id="CHEBI:58601"/>
        <dbReference type="EC" id="2.7.7.27"/>
    </reaction>
</comment>
<dbReference type="InterPro" id="IPR029044">
    <property type="entry name" value="Nucleotide-diphossugar_trans"/>
</dbReference>
<dbReference type="HAMAP" id="MF_00624">
    <property type="entry name" value="GlgC"/>
    <property type="match status" value="1"/>
</dbReference>
<evidence type="ECO:0000256" key="8">
    <source>
        <dbReference type="ARBA" id="ARBA00023277"/>
    </source>
</evidence>
<dbReference type="CDD" id="cd02508">
    <property type="entry name" value="ADP_Glucose_PP"/>
    <property type="match status" value="1"/>
</dbReference>
<dbReference type="NCBIfam" id="TIGR02091">
    <property type="entry name" value="glgC"/>
    <property type="match status" value="1"/>
</dbReference>
<dbReference type="Pfam" id="PF00483">
    <property type="entry name" value="NTP_transferase"/>
    <property type="match status" value="1"/>
</dbReference>
<dbReference type="Gene3D" id="2.160.10.10">
    <property type="entry name" value="Hexapeptide repeat proteins"/>
    <property type="match status" value="1"/>
</dbReference>
<evidence type="ECO:0000256" key="9">
    <source>
        <dbReference type="HAMAP-Rule" id="MF_00624"/>
    </source>
</evidence>
<name>A0ABQ3AXY2_9GAMM</name>
<dbReference type="InterPro" id="IPR005835">
    <property type="entry name" value="NTP_transferase_dom"/>
</dbReference>
<sequence length="423" mass="47409">MSTNQTSGRFVSRLTQKTLAVILAGGRGSRLHQLTNWRAKPAVHFGGKFRIIDFPLSNCVNSGIRRIRVLTQYKSHSLDRHIQRGWGFLGGELGEFVELLPAQQRLDESWYVGTADAVLQNLDIIRRHNPEYVLILAGDHIYKMDYGTMIAAHVERGADITVGCIEVPLEIASSFGVMDIDKDNRVIRFTEKPANPEPTPGKTDKALASMGIYVFSTKVLFSELLKDQKNPDSEHDFGKNIIPAMIKTHRVNAFPFRDPISGGDGYWRDVGTVDALWEANLELTAVIPELDLYDAEWPIWTHQEQVAPAKFVFDDEGRRGYAVDSLIAGGCIVSGSVVKHSLLFPRVRVHSYCDIEDSVLFPSVEVGRNCKIRKALIDRRCKIPEGTVIGYDEEADRKRFFVSPKGVVLVTPEMLSEDHPHAL</sequence>
<comment type="pathway">
    <text evidence="9">Glycan biosynthesis; glycogen biosynthesis.</text>
</comment>
<feature type="binding site" evidence="9">
    <location>
        <position position="209"/>
    </location>
    <ligand>
        <name>alpha-D-glucose 1-phosphate</name>
        <dbReference type="ChEBI" id="CHEBI:58601"/>
    </ligand>
</feature>
<evidence type="ECO:0000259" key="10">
    <source>
        <dbReference type="Pfam" id="PF00483"/>
    </source>
</evidence>
<keyword evidence="4 9" id="KW-0548">Nucleotidyltransferase</keyword>
<feature type="domain" description="Nucleotidyl transferase" evidence="10">
    <location>
        <begin position="20"/>
        <end position="284"/>
    </location>
</feature>